<evidence type="ECO:0000256" key="4">
    <source>
        <dbReference type="ARBA" id="ARBA00022989"/>
    </source>
</evidence>
<keyword evidence="3 6" id="KW-0812">Transmembrane</keyword>
<dbReference type="GO" id="GO:0005886">
    <property type="term" value="C:plasma membrane"/>
    <property type="evidence" value="ECO:0007669"/>
    <property type="project" value="UniProtKB-SubCell"/>
</dbReference>
<feature type="domain" description="EamA" evidence="7">
    <location>
        <begin position="109"/>
        <end position="238"/>
    </location>
</feature>
<dbReference type="Gene3D" id="1.10.3730.20">
    <property type="match status" value="1"/>
</dbReference>
<dbReference type="EMBL" id="PFAE01000053">
    <property type="protein sequence ID" value="PIR99581.1"/>
    <property type="molecule type" value="Genomic_DNA"/>
</dbReference>
<feature type="transmembrane region" description="Helical" evidence="6">
    <location>
        <begin position="223"/>
        <end position="239"/>
    </location>
</feature>
<evidence type="ECO:0000313" key="8">
    <source>
        <dbReference type="EMBL" id="PIR99581.1"/>
    </source>
</evidence>
<organism evidence="8 9">
    <name type="scientific">Candidatus Collierbacteria bacterium CG10_big_fil_rev_8_21_14_0_10_43_36</name>
    <dbReference type="NCBI Taxonomy" id="1974534"/>
    <lineage>
        <taxon>Bacteria</taxon>
        <taxon>Candidatus Collieribacteriota</taxon>
    </lineage>
</organism>
<dbReference type="PANTHER" id="PTHR32322:SF18">
    <property type="entry name" value="S-ADENOSYLMETHIONINE_S-ADENOSYLHOMOCYSTEINE TRANSPORTER"/>
    <property type="match status" value="1"/>
</dbReference>
<feature type="transmembrane region" description="Helical" evidence="6">
    <location>
        <begin position="167"/>
        <end position="186"/>
    </location>
</feature>
<comment type="caution">
    <text evidence="8">The sequence shown here is derived from an EMBL/GenBank/DDBJ whole genome shotgun (WGS) entry which is preliminary data.</text>
</comment>
<evidence type="ECO:0000256" key="6">
    <source>
        <dbReference type="SAM" id="Phobius"/>
    </source>
</evidence>
<evidence type="ECO:0000259" key="7">
    <source>
        <dbReference type="Pfam" id="PF00892"/>
    </source>
</evidence>
<accession>A0A2H0VKG5</accession>
<dbReference type="PANTHER" id="PTHR32322">
    <property type="entry name" value="INNER MEMBRANE TRANSPORTER"/>
    <property type="match status" value="1"/>
</dbReference>
<dbReference type="Proteomes" id="UP000230730">
    <property type="component" value="Unassembled WGS sequence"/>
</dbReference>
<feature type="transmembrane region" description="Helical" evidence="6">
    <location>
        <begin position="198"/>
        <end position="217"/>
    </location>
</feature>
<dbReference type="InterPro" id="IPR037185">
    <property type="entry name" value="EmrE-like"/>
</dbReference>
<sequence>LIFFPIFLLHSAKPHQPVNIRKLILLALLGTPLTLLPLFYGLKATTSIEASLLVSSSPIFTILGGIIYLNEKLTKKEWRGILIAVFGTLILTLEPFFSGSGGINSLSLKGNLLIIISNIVWSAFLILSKKDRLDPIFLTFFSFVISIPFFLILAGLESSGFTVNSQALPGIFYMAIGGSIIAFWAYQEGQKRIEASEAAIFSYLQPAFAIPLSLLWLKEPFSPLTMIATATIITGVYLSEKR</sequence>
<evidence type="ECO:0000256" key="3">
    <source>
        <dbReference type="ARBA" id="ARBA00022692"/>
    </source>
</evidence>
<feature type="transmembrane region" description="Helical" evidence="6">
    <location>
        <begin position="110"/>
        <end position="128"/>
    </location>
</feature>
<proteinExistence type="predicted"/>
<gene>
    <name evidence="8" type="ORF">COT86_03210</name>
</gene>
<feature type="domain" description="EamA" evidence="7">
    <location>
        <begin position="2"/>
        <end position="92"/>
    </location>
</feature>
<feature type="transmembrane region" description="Helical" evidence="6">
    <location>
        <begin position="135"/>
        <end position="155"/>
    </location>
</feature>
<feature type="transmembrane region" description="Helical" evidence="6">
    <location>
        <begin position="48"/>
        <end position="69"/>
    </location>
</feature>
<protein>
    <recommendedName>
        <fullName evidence="7">EamA domain-containing protein</fullName>
    </recommendedName>
</protein>
<evidence type="ECO:0000256" key="2">
    <source>
        <dbReference type="ARBA" id="ARBA00022475"/>
    </source>
</evidence>
<feature type="non-terminal residue" evidence="8">
    <location>
        <position position="1"/>
    </location>
</feature>
<dbReference type="Pfam" id="PF00892">
    <property type="entry name" value="EamA"/>
    <property type="match status" value="2"/>
</dbReference>
<evidence type="ECO:0000256" key="1">
    <source>
        <dbReference type="ARBA" id="ARBA00004651"/>
    </source>
</evidence>
<comment type="subcellular location">
    <subcellularLocation>
        <location evidence="1">Cell membrane</location>
        <topology evidence="1">Multi-pass membrane protein</topology>
    </subcellularLocation>
</comment>
<name>A0A2H0VKG5_9BACT</name>
<dbReference type="SUPFAM" id="SSF103481">
    <property type="entry name" value="Multidrug resistance efflux transporter EmrE"/>
    <property type="match status" value="2"/>
</dbReference>
<evidence type="ECO:0000313" key="9">
    <source>
        <dbReference type="Proteomes" id="UP000230730"/>
    </source>
</evidence>
<keyword evidence="5 6" id="KW-0472">Membrane</keyword>
<evidence type="ECO:0000256" key="5">
    <source>
        <dbReference type="ARBA" id="ARBA00023136"/>
    </source>
</evidence>
<keyword evidence="4 6" id="KW-1133">Transmembrane helix</keyword>
<dbReference type="AlphaFoldDB" id="A0A2H0VKG5"/>
<dbReference type="InterPro" id="IPR050638">
    <property type="entry name" value="AA-Vitamin_Transporters"/>
</dbReference>
<dbReference type="InterPro" id="IPR000620">
    <property type="entry name" value="EamA_dom"/>
</dbReference>
<keyword evidence="2" id="KW-1003">Cell membrane</keyword>
<reference evidence="9" key="1">
    <citation type="submission" date="2017-09" db="EMBL/GenBank/DDBJ databases">
        <title>Depth-based differentiation of microbial function through sediment-hosted aquifers and enrichment of novel symbionts in the deep terrestrial subsurface.</title>
        <authorList>
            <person name="Probst A.J."/>
            <person name="Ladd B."/>
            <person name="Jarett J.K."/>
            <person name="Geller-Mcgrath D.E."/>
            <person name="Sieber C.M.K."/>
            <person name="Emerson J.B."/>
            <person name="Anantharaman K."/>
            <person name="Thomas B.C."/>
            <person name="Malmstrom R."/>
            <person name="Stieglmeier M."/>
            <person name="Klingl A."/>
            <person name="Woyke T."/>
            <person name="Ryan C.M."/>
            <person name="Banfield J.F."/>
        </authorList>
    </citation>
    <scope>NUCLEOTIDE SEQUENCE [LARGE SCALE GENOMIC DNA]</scope>
</reference>
<feature type="transmembrane region" description="Helical" evidence="6">
    <location>
        <begin position="81"/>
        <end position="98"/>
    </location>
</feature>
<feature type="transmembrane region" description="Helical" evidence="6">
    <location>
        <begin position="23"/>
        <end position="42"/>
    </location>
</feature>